<evidence type="ECO:0000256" key="4">
    <source>
        <dbReference type="ARBA" id="ARBA00022670"/>
    </source>
</evidence>
<dbReference type="Pfam" id="PF00078">
    <property type="entry name" value="RVT_1"/>
    <property type="match status" value="1"/>
</dbReference>
<comment type="pathway">
    <text evidence="2">Pyrimidine metabolism; dUMP biosynthesis; dUMP from dCTP (dUTP route): step 2/2.</text>
</comment>
<dbReference type="InterPro" id="IPR036157">
    <property type="entry name" value="dUTPase-like_sf"/>
</dbReference>
<dbReference type="Gene3D" id="3.30.420.10">
    <property type="entry name" value="Ribonuclease H-like superfamily/Ribonuclease H"/>
    <property type="match status" value="1"/>
</dbReference>
<comment type="subunit">
    <text evidence="3">Homotrimer.</text>
</comment>
<dbReference type="InterPro" id="IPR043128">
    <property type="entry name" value="Rev_trsase/Diguanyl_cyclase"/>
</dbReference>
<keyword evidence="15" id="KW-0233">DNA recombination</keyword>
<dbReference type="GO" id="GO:0006508">
    <property type="term" value="P:proteolysis"/>
    <property type="evidence" value="ECO:0007669"/>
    <property type="project" value="UniProtKB-KW"/>
</dbReference>
<evidence type="ECO:0000256" key="17">
    <source>
        <dbReference type="ARBA" id="ARBA00023268"/>
    </source>
</evidence>
<dbReference type="InterPro" id="IPR056924">
    <property type="entry name" value="SH3_Tf2-1"/>
</dbReference>
<feature type="domain" description="Integrase catalytic" evidence="20">
    <location>
        <begin position="744"/>
        <end position="904"/>
    </location>
</feature>
<keyword evidence="14" id="KW-0238">DNA-binding</keyword>
<keyword evidence="13" id="KW-0546">Nucleotide metabolism</keyword>
<comment type="caution">
    <text evidence="21">The sequence shown here is derived from an EMBL/GenBank/DDBJ whole genome shotgun (WGS) entry which is preliminary data.</text>
</comment>
<dbReference type="FunFam" id="3.30.70.270:FF:000020">
    <property type="entry name" value="Transposon Tf2-6 polyprotein-like Protein"/>
    <property type="match status" value="1"/>
</dbReference>
<evidence type="ECO:0000313" key="21">
    <source>
        <dbReference type="EMBL" id="GJF00238.1"/>
    </source>
</evidence>
<keyword evidence="7" id="KW-0378">Hydrolase</keyword>
<dbReference type="InterPro" id="IPR012337">
    <property type="entry name" value="RNaseH-like_sf"/>
</dbReference>
<dbReference type="FunFam" id="3.10.20.370:FF:000001">
    <property type="entry name" value="Retrovirus-related Pol polyprotein from transposon 17.6-like protein"/>
    <property type="match status" value="1"/>
</dbReference>
<dbReference type="InterPro" id="IPR023779">
    <property type="entry name" value="Chromodomain_CS"/>
</dbReference>
<dbReference type="NCBIfam" id="NF001862">
    <property type="entry name" value="PRK00601.1"/>
    <property type="match status" value="1"/>
</dbReference>
<dbReference type="PROSITE" id="PS50994">
    <property type="entry name" value="INTEGRASE"/>
    <property type="match status" value="1"/>
</dbReference>
<dbReference type="CDD" id="cd00024">
    <property type="entry name" value="CD_CSD"/>
    <property type="match status" value="1"/>
</dbReference>
<dbReference type="GO" id="GO:0003887">
    <property type="term" value="F:DNA-directed DNA polymerase activity"/>
    <property type="evidence" value="ECO:0007669"/>
    <property type="project" value="UniProtKB-KW"/>
</dbReference>
<dbReference type="InterPro" id="IPR036397">
    <property type="entry name" value="RNaseH_sf"/>
</dbReference>
<dbReference type="InterPro" id="IPR000477">
    <property type="entry name" value="RT_dom"/>
</dbReference>
<dbReference type="SUPFAM" id="SSF51283">
    <property type="entry name" value="dUTPase-like"/>
    <property type="match status" value="1"/>
</dbReference>
<evidence type="ECO:0000256" key="10">
    <source>
        <dbReference type="ARBA" id="ARBA00022908"/>
    </source>
</evidence>
<dbReference type="Proteomes" id="UP000703269">
    <property type="component" value="Unassembled WGS sequence"/>
</dbReference>
<dbReference type="InterPro" id="IPR023780">
    <property type="entry name" value="Chromo_domain"/>
</dbReference>
<dbReference type="Gene3D" id="2.70.40.10">
    <property type="match status" value="1"/>
</dbReference>
<dbReference type="CDD" id="cd07557">
    <property type="entry name" value="trimeric_dUTPase"/>
    <property type="match status" value="1"/>
</dbReference>
<dbReference type="AlphaFoldDB" id="A0A9P3GRM1"/>
<evidence type="ECO:0000256" key="11">
    <source>
        <dbReference type="ARBA" id="ARBA00022918"/>
    </source>
</evidence>
<dbReference type="OrthoDB" id="2717878at2759"/>
<keyword evidence="12" id="KW-0808">Transferase</keyword>
<evidence type="ECO:0000256" key="1">
    <source>
        <dbReference type="ARBA" id="ARBA00004123"/>
    </source>
</evidence>
<dbReference type="GO" id="GO:0000287">
    <property type="term" value="F:magnesium ion binding"/>
    <property type="evidence" value="ECO:0007669"/>
    <property type="project" value="InterPro"/>
</dbReference>
<dbReference type="GO" id="GO:0003677">
    <property type="term" value="F:DNA binding"/>
    <property type="evidence" value="ECO:0007669"/>
    <property type="project" value="UniProtKB-KW"/>
</dbReference>
<dbReference type="PROSITE" id="PS00598">
    <property type="entry name" value="CHROMO_1"/>
    <property type="match status" value="1"/>
</dbReference>
<sequence>MYLGYKFLHRHNPEIDWAKGDWQFTRCPESCKVSRKAEKIQALDIEIGIDEELVELYDEQPWDASLDDYGEEDSVHHINWVDLDRPEDRIQAEAIVDVLDKDDDDTVDTSQWKSQVPDWVHKFENVFSKTKSERMPTHKPWDHAIELEEGAKLPPIGKVYPLDQRQRSSFDEWIKEERRKGYIQESKSPIAASFFFVKKHDGGLRPCMDYRPLNGITKKNRYPIPRIADLIDALSQASIFTKIDLRWGYNNVRIKEGDEWKTAFVTKDGLFEAKVMYFGFANAPATFQNMMNNIFEDLIRQGKVMVYLDDILIFGNDKKERRRIVHEVLQRLEDNDLFAKAEKCLFEKDKLAYLGMIISHNHVEMDPAKVSGVTDWPIPTKVKHVQAFLGFANFYRRFIKDFAKIAKPLTTLTKKDQPWVWESEQQKAFDDLKKAFTSAPILRIPDDVNPFRLSTDASDFAIGSVLSQLDPEDNLYHPVAFHSKSLNVHERNYEIYDKEMLAIIRGLEEYRHYLEGHPAKFEIWSDHQNLTYFKQAQKLSRRQARWALYLTRFYFTLHHKPGKTMEAEDPLSRRPDHEEGVEFDNRDHILLKPEFFANLLEVCAIDSSHDTPVNDDLLLHDVKKALLTDEVTKNYQSLLKSGPREFKKPLEEWNFENGLLLFRGHIYIPKDTDEDLRRRVTQMHHDHPSAGHPGRWKTYELLSRNYWWPGMSVFVKKYVAGCDTCQRMKNRTQQPYGPLRPNKVPHGPWEIITIDLITQLLPSRGKNAILVVVCRLTKRGRFFAITNEFSSTDLARLLMDRVYPIHGLPLQIISDRGTQFAAELFQEWCKLLDIESAMSTAYHPQTDGQTERVNQVLEQYLRCFVDNYNHEDWVDFLPTAEFAYNNAAHESTKETPYFLEYGRHPRAGPTLVKQAKRTDLNEIFRLRQDAQDKAKAALQLAADRMKWYYDQYKQEVPFKVGNKVLLDSKDYQTTQRSLTPRYLGPFDIIEQLSQVTFKVKLPAKYRAIHPVFHASKLIPYSTPTIVGQKQAPPEPEEHDGHTEYVVEKILNHKTTGRVKVKHWYLVRWKGYGPEEDSWEPESNLEGVKDLIEKFRKEILYLAPGKLEIQHLDLEDTLQIVLEGGKPPHRGSTEAAGFDLYAAEDTVIPIGTRKPISSGIRIRVPAGTYGRIAPRSGLALKGIDIGAGVIDRDYTGVIKILLHNSSDRDFLVTTGDRIAQLILEKIANAPIEVVDDLAATERGRSGFGSTGK</sequence>
<dbReference type="SMART" id="SM00298">
    <property type="entry name" value="CHROMO"/>
    <property type="match status" value="1"/>
</dbReference>
<dbReference type="GO" id="GO:0006338">
    <property type="term" value="P:chromatin remodeling"/>
    <property type="evidence" value="ECO:0007669"/>
    <property type="project" value="UniProtKB-ARBA"/>
</dbReference>
<dbReference type="GO" id="GO:0015074">
    <property type="term" value="P:DNA integration"/>
    <property type="evidence" value="ECO:0007669"/>
    <property type="project" value="UniProtKB-KW"/>
</dbReference>
<comment type="subcellular location">
    <subcellularLocation>
        <location evidence="1">Nucleus</location>
    </subcellularLocation>
</comment>
<dbReference type="EMBL" id="BPQB01000141">
    <property type="protein sequence ID" value="GJF00238.1"/>
    <property type="molecule type" value="Genomic_DNA"/>
</dbReference>
<feature type="domain" description="Chromo" evidence="18">
    <location>
        <begin position="1044"/>
        <end position="1097"/>
    </location>
</feature>
<evidence type="ECO:0000256" key="13">
    <source>
        <dbReference type="ARBA" id="ARBA00023080"/>
    </source>
</evidence>
<evidence type="ECO:0000256" key="7">
    <source>
        <dbReference type="ARBA" id="ARBA00022801"/>
    </source>
</evidence>
<dbReference type="Pfam" id="PF00385">
    <property type="entry name" value="Chromo"/>
    <property type="match status" value="1"/>
</dbReference>
<dbReference type="CDD" id="cd01647">
    <property type="entry name" value="RT_LTR"/>
    <property type="match status" value="1"/>
</dbReference>
<dbReference type="Gene3D" id="2.40.50.40">
    <property type="match status" value="1"/>
</dbReference>
<dbReference type="GO" id="GO:0004170">
    <property type="term" value="F:dUTP diphosphatase activity"/>
    <property type="evidence" value="ECO:0007669"/>
    <property type="project" value="InterPro"/>
</dbReference>
<keyword evidence="6" id="KW-0064">Aspartyl protease</keyword>
<dbReference type="SUPFAM" id="SSF56672">
    <property type="entry name" value="DNA/RNA polymerases"/>
    <property type="match status" value="1"/>
</dbReference>
<evidence type="ECO:0000256" key="14">
    <source>
        <dbReference type="ARBA" id="ARBA00023125"/>
    </source>
</evidence>
<dbReference type="NCBIfam" id="TIGR00576">
    <property type="entry name" value="dut"/>
    <property type="match status" value="1"/>
</dbReference>
<keyword evidence="10" id="KW-0229">DNA integration</keyword>
<dbReference type="Gene3D" id="3.30.70.270">
    <property type="match status" value="2"/>
</dbReference>
<evidence type="ECO:0000256" key="15">
    <source>
        <dbReference type="ARBA" id="ARBA00023172"/>
    </source>
</evidence>
<dbReference type="InterPro" id="IPR000953">
    <property type="entry name" value="Chromo/chromo_shadow_dom"/>
</dbReference>
<dbReference type="GO" id="GO:0004190">
    <property type="term" value="F:aspartic-type endopeptidase activity"/>
    <property type="evidence" value="ECO:0007669"/>
    <property type="project" value="UniProtKB-KW"/>
</dbReference>
<dbReference type="PANTHER" id="PTHR37984">
    <property type="entry name" value="PROTEIN CBG26694"/>
    <property type="match status" value="1"/>
</dbReference>
<dbReference type="FunFam" id="3.30.420.10:FF:000032">
    <property type="entry name" value="Retrovirus-related Pol polyprotein from transposon 297-like Protein"/>
    <property type="match status" value="1"/>
</dbReference>
<dbReference type="Pfam" id="PF24626">
    <property type="entry name" value="SH3_Tf2-1"/>
    <property type="match status" value="1"/>
</dbReference>
<evidence type="ECO:0000256" key="3">
    <source>
        <dbReference type="ARBA" id="ARBA00011233"/>
    </source>
</evidence>
<dbReference type="SUPFAM" id="SSF53098">
    <property type="entry name" value="Ribonuclease H-like"/>
    <property type="match status" value="1"/>
</dbReference>
<evidence type="ECO:0000256" key="8">
    <source>
        <dbReference type="ARBA" id="ARBA00022842"/>
    </source>
</evidence>
<evidence type="ECO:0000256" key="12">
    <source>
        <dbReference type="ARBA" id="ARBA00022932"/>
    </source>
</evidence>
<dbReference type="PANTHER" id="PTHR37984:SF5">
    <property type="entry name" value="PROTEIN NYNRIN-LIKE"/>
    <property type="match status" value="1"/>
</dbReference>
<dbReference type="GO" id="GO:0003964">
    <property type="term" value="F:RNA-directed DNA polymerase activity"/>
    <property type="evidence" value="ECO:0007669"/>
    <property type="project" value="UniProtKB-KW"/>
</dbReference>
<keyword evidence="5" id="KW-0479">Metal-binding</keyword>
<reference evidence="21 22" key="1">
    <citation type="submission" date="2021-08" db="EMBL/GenBank/DDBJ databases">
        <title>Draft Genome Sequence of Phanerochaete sordida strain YK-624.</title>
        <authorList>
            <person name="Mori T."/>
            <person name="Dohra H."/>
            <person name="Suzuki T."/>
            <person name="Kawagishi H."/>
            <person name="Hirai H."/>
        </authorList>
    </citation>
    <scope>NUCLEOTIDE SEQUENCE [LARGE SCALE GENOMIC DNA]</scope>
    <source>
        <strain evidence="21 22">YK-624</strain>
    </source>
</reference>
<keyword evidence="17" id="KW-0511">Multifunctional enzyme</keyword>
<accession>A0A9P3GRM1</accession>
<dbReference type="Pfam" id="PF17919">
    <property type="entry name" value="RT_RNaseH_2"/>
    <property type="match status" value="1"/>
</dbReference>
<name>A0A9P3GRM1_9APHY</name>
<evidence type="ECO:0000256" key="9">
    <source>
        <dbReference type="ARBA" id="ARBA00022884"/>
    </source>
</evidence>
<evidence type="ECO:0000256" key="5">
    <source>
        <dbReference type="ARBA" id="ARBA00022723"/>
    </source>
</evidence>
<evidence type="ECO:0000256" key="6">
    <source>
        <dbReference type="ARBA" id="ARBA00022750"/>
    </source>
</evidence>
<dbReference type="GO" id="GO:0003723">
    <property type="term" value="F:RNA binding"/>
    <property type="evidence" value="ECO:0007669"/>
    <property type="project" value="UniProtKB-KW"/>
</dbReference>
<gene>
    <name evidence="21" type="ORF">PsYK624_165180</name>
</gene>
<dbReference type="CDD" id="cd09274">
    <property type="entry name" value="RNase_HI_RT_Ty3"/>
    <property type="match status" value="1"/>
</dbReference>
<dbReference type="InterPro" id="IPR029054">
    <property type="entry name" value="dUTPase-like"/>
</dbReference>
<dbReference type="InterPro" id="IPR008181">
    <property type="entry name" value="dUTPase"/>
</dbReference>
<evidence type="ECO:0000259" key="19">
    <source>
        <dbReference type="PROSITE" id="PS50878"/>
    </source>
</evidence>
<keyword evidence="4" id="KW-0645">Protease</keyword>
<dbReference type="InterPro" id="IPR033704">
    <property type="entry name" value="dUTPase_trimeric"/>
</dbReference>
<dbReference type="PROSITE" id="PS50013">
    <property type="entry name" value="CHROMO_2"/>
    <property type="match status" value="1"/>
</dbReference>
<dbReference type="InterPro" id="IPR043502">
    <property type="entry name" value="DNA/RNA_pol_sf"/>
</dbReference>
<dbReference type="SUPFAM" id="SSF54160">
    <property type="entry name" value="Chromo domain-like"/>
    <property type="match status" value="1"/>
</dbReference>
<dbReference type="GO" id="GO:0006310">
    <property type="term" value="P:DNA recombination"/>
    <property type="evidence" value="ECO:0007669"/>
    <property type="project" value="UniProtKB-KW"/>
</dbReference>
<dbReference type="GO" id="GO:0005634">
    <property type="term" value="C:nucleus"/>
    <property type="evidence" value="ECO:0007669"/>
    <property type="project" value="UniProtKB-SubCell"/>
</dbReference>
<dbReference type="Gene3D" id="1.10.340.70">
    <property type="match status" value="1"/>
</dbReference>
<keyword evidence="22" id="KW-1185">Reference proteome</keyword>
<keyword evidence="16" id="KW-0539">Nucleus</keyword>
<evidence type="ECO:0000259" key="20">
    <source>
        <dbReference type="PROSITE" id="PS50994"/>
    </source>
</evidence>
<dbReference type="GO" id="GO:0046081">
    <property type="term" value="P:dUTP catabolic process"/>
    <property type="evidence" value="ECO:0007669"/>
    <property type="project" value="InterPro"/>
</dbReference>
<dbReference type="InterPro" id="IPR041577">
    <property type="entry name" value="RT_RNaseH_2"/>
</dbReference>
<dbReference type="InterPro" id="IPR001584">
    <property type="entry name" value="Integrase_cat-core"/>
</dbReference>
<keyword evidence="12" id="KW-0239">DNA-directed DNA polymerase</keyword>
<keyword evidence="12" id="KW-0548">Nucleotidyltransferase</keyword>
<evidence type="ECO:0000256" key="2">
    <source>
        <dbReference type="ARBA" id="ARBA00005142"/>
    </source>
</evidence>
<dbReference type="Pfam" id="PF00692">
    <property type="entry name" value="dUTPase"/>
    <property type="match status" value="1"/>
</dbReference>
<dbReference type="InterPro" id="IPR041588">
    <property type="entry name" value="Integrase_H2C2"/>
</dbReference>
<dbReference type="Pfam" id="PF00665">
    <property type="entry name" value="rve"/>
    <property type="match status" value="1"/>
</dbReference>
<dbReference type="Gene3D" id="3.10.10.10">
    <property type="entry name" value="HIV Type 1 Reverse Transcriptase, subunit A, domain 1"/>
    <property type="match status" value="1"/>
</dbReference>
<dbReference type="InterPro" id="IPR050951">
    <property type="entry name" value="Retrovirus_Pol_polyprotein"/>
</dbReference>
<evidence type="ECO:0000259" key="18">
    <source>
        <dbReference type="PROSITE" id="PS50013"/>
    </source>
</evidence>
<evidence type="ECO:0000256" key="16">
    <source>
        <dbReference type="ARBA" id="ARBA00023242"/>
    </source>
</evidence>
<dbReference type="Pfam" id="PF17921">
    <property type="entry name" value="Integrase_H2C2"/>
    <property type="match status" value="1"/>
</dbReference>
<keyword evidence="11" id="KW-0695">RNA-directed DNA polymerase</keyword>
<keyword evidence="8" id="KW-0460">Magnesium</keyword>
<dbReference type="GO" id="GO:0006226">
    <property type="term" value="P:dUMP biosynthetic process"/>
    <property type="evidence" value="ECO:0007669"/>
    <property type="project" value="InterPro"/>
</dbReference>
<dbReference type="PROSITE" id="PS50878">
    <property type="entry name" value="RT_POL"/>
    <property type="match status" value="1"/>
</dbReference>
<dbReference type="InterPro" id="IPR016197">
    <property type="entry name" value="Chromo-like_dom_sf"/>
</dbReference>
<organism evidence="21 22">
    <name type="scientific">Phanerochaete sordida</name>
    <dbReference type="NCBI Taxonomy" id="48140"/>
    <lineage>
        <taxon>Eukaryota</taxon>
        <taxon>Fungi</taxon>
        <taxon>Dikarya</taxon>
        <taxon>Basidiomycota</taxon>
        <taxon>Agaricomycotina</taxon>
        <taxon>Agaricomycetes</taxon>
        <taxon>Polyporales</taxon>
        <taxon>Phanerochaetaceae</taxon>
        <taxon>Phanerochaete</taxon>
    </lineage>
</organism>
<proteinExistence type="predicted"/>
<feature type="domain" description="Reverse transcriptase" evidence="19">
    <location>
        <begin position="178"/>
        <end position="358"/>
    </location>
</feature>
<keyword evidence="9" id="KW-0694">RNA-binding</keyword>
<evidence type="ECO:0000313" key="22">
    <source>
        <dbReference type="Proteomes" id="UP000703269"/>
    </source>
</evidence>
<protein>
    <submittedName>
        <fullName evidence="21">Polyprotein</fullName>
    </submittedName>
</protein>